<protein>
    <submittedName>
        <fullName evidence="3">Alpha/beta hydrolase-fold protein</fullName>
    </submittedName>
</protein>
<dbReference type="SUPFAM" id="SSF53474">
    <property type="entry name" value="alpha/beta-Hydrolases"/>
    <property type="match status" value="1"/>
</dbReference>
<keyword evidence="4" id="KW-1185">Reference proteome</keyword>
<comment type="caution">
    <text evidence="3">The sequence shown here is derived from an EMBL/GenBank/DDBJ whole genome shotgun (WGS) entry which is preliminary data.</text>
</comment>
<keyword evidence="2 3" id="KW-0378">Hydrolase</keyword>
<comment type="similarity">
    <text evidence="1">Belongs to the esterase D family.</text>
</comment>
<dbReference type="PANTHER" id="PTHR40841:SF2">
    <property type="entry name" value="SIDEROPHORE-DEGRADING ESTERASE (EUROFUNG)"/>
    <property type="match status" value="1"/>
</dbReference>
<dbReference type="InterPro" id="IPR029058">
    <property type="entry name" value="AB_hydrolase_fold"/>
</dbReference>
<reference evidence="3 4" key="1">
    <citation type="submission" date="2022-04" db="EMBL/GenBank/DDBJ databases">
        <authorList>
            <person name="Grouzdev D.S."/>
            <person name="Pantiukh K.S."/>
            <person name="Krutkina M.S."/>
        </authorList>
    </citation>
    <scope>NUCLEOTIDE SEQUENCE [LARGE SCALE GENOMIC DNA]</scope>
    <source>
        <strain evidence="3 4">6x-1</strain>
    </source>
</reference>
<gene>
    <name evidence="3" type="ORF">MWN34_14365</name>
</gene>
<dbReference type="Pfam" id="PF00756">
    <property type="entry name" value="Esterase"/>
    <property type="match status" value="1"/>
</dbReference>
<dbReference type="InterPro" id="IPR052558">
    <property type="entry name" value="Siderophore_Hydrolase_D"/>
</dbReference>
<dbReference type="Proteomes" id="UP001203284">
    <property type="component" value="Unassembled WGS sequence"/>
</dbReference>
<evidence type="ECO:0000256" key="2">
    <source>
        <dbReference type="ARBA" id="ARBA00022801"/>
    </source>
</evidence>
<evidence type="ECO:0000313" key="4">
    <source>
        <dbReference type="Proteomes" id="UP001203284"/>
    </source>
</evidence>
<sequence>MSGGGSGASEPAPVVLPGTARFDLTGAEGGPGWRIFVAVPDTPPPEAGYPSLLMLDANAGFASFAETARRAGVRPRATGIGPVLIVGVGYPTEAPHDRERRRFDFTAGPAREAAPPGREVGPTGGSAAFLAFLLDRLRPAIAARWRLDPARAALFGHSLGGAFVLEAFARAPRAFSHHIAVSPSIWWDEPHLLAGLAARDRTAPARLALMIGEYEEALAPWQQGRAGSAEIAERRARRAMVTTLHRFAQAARRELGPQARIVSEVLAGEDHASVLAPAMSRALRFLSAD</sequence>
<evidence type="ECO:0000256" key="1">
    <source>
        <dbReference type="ARBA" id="ARBA00005622"/>
    </source>
</evidence>
<proteinExistence type="inferred from homology"/>
<evidence type="ECO:0000313" key="3">
    <source>
        <dbReference type="EMBL" id="MCK0198095.1"/>
    </source>
</evidence>
<dbReference type="RefSeq" id="WP_247029996.1">
    <property type="nucleotide sequence ID" value="NZ_JALKCH010000009.1"/>
</dbReference>
<dbReference type="Gene3D" id="3.40.50.1820">
    <property type="entry name" value="alpha/beta hydrolase"/>
    <property type="match status" value="1"/>
</dbReference>
<dbReference type="EMBL" id="JALKCH010000009">
    <property type="protein sequence ID" value="MCK0198095.1"/>
    <property type="molecule type" value="Genomic_DNA"/>
</dbReference>
<name>A0ABT0DDR4_9HYPH</name>
<dbReference type="InterPro" id="IPR000801">
    <property type="entry name" value="Esterase-like"/>
</dbReference>
<accession>A0ABT0DDR4</accession>
<organism evidence="3 4">
    <name type="scientific">Ancylobacter crimeensis</name>
    <dbReference type="NCBI Taxonomy" id="2579147"/>
    <lineage>
        <taxon>Bacteria</taxon>
        <taxon>Pseudomonadati</taxon>
        <taxon>Pseudomonadota</taxon>
        <taxon>Alphaproteobacteria</taxon>
        <taxon>Hyphomicrobiales</taxon>
        <taxon>Xanthobacteraceae</taxon>
        <taxon>Ancylobacter</taxon>
    </lineage>
</organism>
<dbReference type="GO" id="GO:0016787">
    <property type="term" value="F:hydrolase activity"/>
    <property type="evidence" value="ECO:0007669"/>
    <property type="project" value="UniProtKB-KW"/>
</dbReference>
<dbReference type="PANTHER" id="PTHR40841">
    <property type="entry name" value="SIDEROPHORE TRIACETYLFUSARININE C ESTERASE"/>
    <property type="match status" value="1"/>
</dbReference>